<keyword evidence="4" id="KW-1185">Reference proteome</keyword>
<name>A0ABW5HK71_9PSEU</name>
<protein>
    <submittedName>
        <fullName evidence="3">MCE family protein</fullName>
    </submittedName>
</protein>
<dbReference type="NCBIfam" id="TIGR00996">
    <property type="entry name" value="Mtu_fam_mce"/>
    <property type="match status" value="1"/>
</dbReference>
<feature type="domain" description="Mce/MlaD" evidence="1">
    <location>
        <begin position="41"/>
        <end position="115"/>
    </location>
</feature>
<evidence type="ECO:0000313" key="4">
    <source>
        <dbReference type="Proteomes" id="UP001597483"/>
    </source>
</evidence>
<dbReference type="Proteomes" id="UP001597483">
    <property type="component" value="Unassembled WGS sequence"/>
</dbReference>
<gene>
    <name evidence="3" type="ORF">ACFSVL_39650</name>
</gene>
<dbReference type="InterPro" id="IPR024516">
    <property type="entry name" value="Mce_C"/>
</dbReference>
<proteinExistence type="predicted"/>
<organism evidence="3 4">
    <name type="scientific">Amycolatopsis silviterrae</name>
    <dbReference type="NCBI Taxonomy" id="1656914"/>
    <lineage>
        <taxon>Bacteria</taxon>
        <taxon>Bacillati</taxon>
        <taxon>Actinomycetota</taxon>
        <taxon>Actinomycetes</taxon>
        <taxon>Pseudonocardiales</taxon>
        <taxon>Pseudonocardiaceae</taxon>
        <taxon>Amycolatopsis</taxon>
    </lineage>
</organism>
<feature type="domain" description="Mammalian cell entry C-terminal" evidence="2">
    <location>
        <begin position="119"/>
        <end position="290"/>
    </location>
</feature>
<dbReference type="InterPro" id="IPR005693">
    <property type="entry name" value="Mce"/>
</dbReference>
<dbReference type="InterPro" id="IPR003399">
    <property type="entry name" value="Mce/MlaD"/>
</dbReference>
<evidence type="ECO:0000313" key="3">
    <source>
        <dbReference type="EMBL" id="MFD2473571.1"/>
    </source>
</evidence>
<accession>A0ABW5HK71</accession>
<sequence length="333" mass="34417">MTMAPPRTPHARLGISGTAALIAVLLLALSGDTVSSLIGARSYRAAFAEAGGISPDDSVVVSGMVVGKVTAVELDDDQVEISFVVSDDSVRLGDQSRAAIKAQTALGKKSLELTPSGASALAEGAEIPLARTLSPYDITEALSDLTQNVSEIDTDQLGKGLNTVSDTLSAASSEVKPALQGVQRLSDTINARDGELSELLRHSANVSGLLAERRGQIQTLLADGSTLLSELNSRSDAITQLLTRATSLAQQVSGLVADNEKQIGPAFDQLNGAMKLLRDNKKSIDEALTQGVSLIRELGSVVASTPGINIYVPNLVATNVVPTLPGLLTGGGK</sequence>
<dbReference type="Pfam" id="PF02470">
    <property type="entry name" value="MlaD"/>
    <property type="match status" value="1"/>
</dbReference>
<evidence type="ECO:0000259" key="2">
    <source>
        <dbReference type="Pfam" id="PF11887"/>
    </source>
</evidence>
<comment type="caution">
    <text evidence="3">The sequence shown here is derived from an EMBL/GenBank/DDBJ whole genome shotgun (WGS) entry which is preliminary data.</text>
</comment>
<dbReference type="PANTHER" id="PTHR33371">
    <property type="entry name" value="INTERMEMBRANE PHOSPHOLIPID TRANSPORT SYSTEM BINDING PROTEIN MLAD-RELATED"/>
    <property type="match status" value="1"/>
</dbReference>
<dbReference type="InterPro" id="IPR052336">
    <property type="entry name" value="MlaD_Phospholipid_Transporter"/>
</dbReference>
<dbReference type="RefSeq" id="WP_378312157.1">
    <property type="nucleotide sequence ID" value="NZ_JBHUKS010000033.1"/>
</dbReference>
<evidence type="ECO:0000259" key="1">
    <source>
        <dbReference type="Pfam" id="PF02470"/>
    </source>
</evidence>
<dbReference type="Pfam" id="PF11887">
    <property type="entry name" value="Mce4_CUP1"/>
    <property type="match status" value="1"/>
</dbReference>
<reference evidence="4" key="1">
    <citation type="journal article" date="2019" name="Int. J. Syst. Evol. Microbiol.">
        <title>The Global Catalogue of Microorganisms (GCM) 10K type strain sequencing project: providing services to taxonomists for standard genome sequencing and annotation.</title>
        <authorList>
            <consortium name="The Broad Institute Genomics Platform"/>
            <consortium name="The Broad Institute Genome Sequencing Center for Infectious Disease"/>
            <person name="Wu L."/>
            <person name="Ma J."/>
        </authorList>
    </citation>
    <scope>NUCLEOTIDE SEQUENCE [LARGE SCALE GENOMIC DNA]</scope>
    <source>
        <strain evidence="4">CGMCC 4.7641</strain>
    </source>
</reference>
<dbReference type="EMBL" id="JBHUKS010000033">
    <property type="protein sequence ID" value="MFD2473571.1"/>
    <property type="molecule type" value="Genomic_DNA"/>
</dbReference>
<dbReference type="PRINTS" id="PR01782">
    <property type="entry name" value="MCEVIRFACTOR"/>
</dbReference>
<dbReference type="PANTHER" id="PTHR33371:SF18">
    <property type="entry name" value="MCE-FAMILY PROTEIN MCE3C"/>
    <property type="match status" value="1"/>
</dbReference>